<gene>
    <name evidence="2" type="ORF">EZS28_028380</name>
</gene>
<name>A0A5J4V117_9EUKA</name>
<dbReference type="Gene3D" id="3.30.200.20">
    <property type="entry name" value="Phosphorylase Kinase, domain 1"/>
    <property type="match status" value="1"/>
</dbReference>
<evidence type="ECO:0000313" key="2">
    <source>
        <dbReference type="EMBL" id="KAA6376092.1"/>
    </source>
</evidence>
<evidence type="ECO:0008006" key="4">
    <source>
        <dbReference type="Google" id="ProtNLM"/>
    </source>
</evidence>
<feature type="region of interest" description="Disordered" evidence="1">
    <location>
        <begin position="1"/>
        <end position="21"/>
    </location>
</feature>
<dbReference type="AlphaFoldDB" id="A0A5J4V117"/>
<protein>
    <recommendedName>
        <fullName evidence="4">Protein kinase domain-containing protein</fullName>
    </recommendedName>
</protein>
<dbReference type="Gene3D" id="1.10.510.10">
    <property type="entry name" value="Transferase(Phosphotransferase) domain 1"/>
    <property type="match status" value="1"/>
</dbReference>
<feature type="non-terminal residue" evidence="2">
    <location>
        <position position="1"/>
    </location>
</feature>
<sequence length="129" mass="14852">TLTDPPSQNPLGHAGVDGDCQKDQKNWKMKIWNKEEKAKMHKEIEVMKDITRIIRQSARQSQFIHVVEPLGFFVNEDEDKAYLVMELCSGGYLRGYIKNLQKIGIGAKFNHNSCQPTSYTRHNSRGFKI</sequence>
<organism evidence="2 3">
    <name type="scientific">Streblomastix strix</name>
    <dbReference type="NCBI Taxonomy" id="222440"/>
    <lineage>
        <taxon>Eukaryota</taxon>
        <taxon>Metamonada</taxon>
        <taxon>Preaxostyla</taxon>
        <taxon>Oxymonadida</taxon>
        <taxon>Streblomastigidae</taxon>
        <taxon>Streblomastix</taxon>
    </lineage>
</organism>
<dbReference type="InterPro" id="IPR011009">
    <property type="entry name" value="Kinase-like_dom_sf"/>
</dbReference>
<proteinExistence type="predicted"/>
<evidence type="ECO:0000256" key="1">
    <source>
        <dbReference type="SAM" id="MobiDB-lite"/>
    </source>
</evidence>
<evidence type="ECO:0000313" key="3">
    <source>
        <dbReference type="Proteomes" id="UP000324800"/>
    </source>
</evidence>
<accession>A0A5J4V117</accession>
<dbReference type="EMBL" id="SNRW01010769">
    <property type="protein sequence ID" value="KAA6376092.1"/>
    <property type="molecule type" value="Genomic_DNA"/>
</dbReference>
<reference evidence="2 3" key="1">
    <citation type="submission" date="2019-03" db="EMBL/GenBank/DDBJ databases">
        <title>Single cell metagenomics reveals metabolic interactions within the superorganism composed of flagellate Streblomastix strix and complex community of Bacteroidetes bacteria on its surface.</title>
        <authorList>
            <person name="Treitli S.C."/>
            <person name="Kolisko M."/>
            <person name="Husnik F."/>
            <person name="Keeling P."/>
            <person name="Hampl V."/>
        </authorList>
    </citation>
    <scope>NUCLEOTIDE SEQUENCE [LARGE SCALE GENOMIC DNA]</scope>
    <source>
        <strain evidence="2">ST1C</strain>
    </source>
</reference>
<comment type="caution">
    <text evidence="2">The sequence shown here is derived from an EMBL/GenBank/DDBJ whole genome shotgun (WGS) entry which is preliminary data.</text>
</comment>
<dbReference type="SUPFAM" id="SSF56112">
    <property type="entry name" value="Protein kinase-like (PK-like)"/>
    <property type="match status" value="1"/>
</dbReference>
<feature type="compositionally biased region" description="Polar residues" evidence="1">
    <location>
        <begin position="1"/>
        <end position="10"/>
    </location>
</feature>
<dbReference type="Proteomes" id="UP000324800">
    <property type="component" value="Unassembled WGS sequence"/>
</dbReference>